<dbReference type="AlphaFoldDB" id="A0A174E0N3"/>
<gene>
    <name evidence="1" type="ORF">ERS852411_01304</name>
</gene>
<dbReference type="EMBL" id="CYZT01000070">
    <property type="protein sequence ID" value="CUO30019.1"/>
    <property type="molecule type" value="Genomic_DNA"/>
</dbReference>
<sequence>MARAPMPGLIMGNTTLKKVFSSPAPSTRAASRISLGIVSENCFIRKTPKGQPTVGRMTAHKVSLMCSSFIS</sequence>
<dbReference type="Proteomes" id="UP000095746">
    <property type="component" value="Unassembled WGS sequence"/>
</dbReference>
<reference evidence="1 2" key="1">
    <citation type="submission" date="2015-09" db="EMBL/GenBank/DDBJ databases">
        <authorList>
            <consortium name="Pathogen Informatics"/>
        </authorList>
    </citation>
    <scope>NUCLEOTIDE SEQUENCE [LARGE SCALE GENOMIC DNA]</scope>
    <source>
        <strain evidence="1 2">2789STDY5608854</strain>
    </source>
</reference>
<evidence type="ECO:0000313" key="2">
    <source>
        <dbReference type="Proteomes" id="UP000095746"/>
    </source>
</evidence>
<proteinExistence type="predicted"/>
<evidence type="ECO:0000313" key="1">
    <source>
        <dbReference type="EMBL" id="CUO30019.1"/>
    </source>
</evidence>
<protein>
    <submittedName>
        <fullName evidence="1">Uncharacterized protein</fullName>
    </submittedName>
</protein>
<accession>A0A174E0N3</accession>
<name>A0A174E0N3_FLAPL</name>
<organism evidence="1 2">
    <name type="scientific">Flavonifractor plautii</name>
    <name type="common">Fusobacterium plautii</name>
    <dbReference type="NCBI Taxonomy" id="292800"/>
    <lineage>
        <taxon>Bacteria</taxon>
        <taxon>Bacillati</taxon>
        <taxon>Bacillota</taxon>
        <taxon>Clostridia</taxon>
        <taxon>Eubacteriales</taxon>
        <taxon>Oscillospiraceae</taxon>
        <taxon>Flavonifractor</taxon>
    </lineage>
</organism>